<evidence type="ECO:0000256" key="1">
    <source>
        <dbReference type="SAM" id="MobiDB-lite"/>
    </source>
</evidence>
<dbReference type="Proteomes" id="UP000005239">
    <property type="component" value="Unassembled WGS sequence"/>
</dbReference>
<accession>A0A2A6BSP6</accession>
<dbReference type="EnsemblMetazoa" id="PPA44524.1">
    <property type="protein sequence ID" value="PPA44524.1"/>
    <property type="gene ID" value="WBGene00282893"/>
</dbReference>
<feature type="compositionally biased region" description="Basic and acidic residues" evidence="1">
    <location>
        <begin position="12"/>
        <end position="23"/>
    </location>
</feature>
<reference evidence="2" key="2">
    <citation type="submission" date="2022-06" db="UniProtKB">
        <authorList>
            <consortium name="EnsemblMetazoa"/>
        </authorList>
    </citation>
    <scope>IDENTIFICATION</scope>
    <source>
        <strain evidence="2">PS312</strain>
    </source>
</reference>
<feature type="region of interest" description="Disordered" evidence="1">
    <location>
        <begin position="1"/>
        <end position="70"/>
    </location>
</feature>
<dbReference type="AlphaFoldDB" id="A0A2A6BSP6"/>
<feature type="compositionally biased region" description="Basic and acidic residues" evidence="1">
    <location>
        <begin position="41"/>
        <end position="63"/>
    </location>
</feature>
<evidence type="ECO:0000313" key="2">
    <source>
        <dbReference type="EnsemblMetazoa" id="PPA44524.1"/>
    </source>
</evidence>
<protein>
    <submittedName>
        <fullName evidence="2">Uncharacterized protein</fullName>
    </submittedName>
</protein>
<reference evidence="3" key="1">
    <citation type="journal article" date="2008" name="Nat. Genet.">
        <title>The Pristionchus pacificus genome provides a unique perspective on nematode lifestyle and parasitism.</title>
        <authorList>
            <person name="Dieterich C."/>
            <person name="Clifton S.W."/>
            <person name="Schuster L.N."/>
            <person name="Chinwalla A."/>
            <person name="Delehaunty K."/>
            <person name="Dinkelacker I."/>
            <person name="Fulton L."/>
            <person name="Fulton R."/>
            <person name="Godfrey J."/>
            <person name="Minx P."/>
            <person name="Mitreva M."/>
            <person name="Roeseler W."/>
            <person name="Tian H."/>
            <person name="Witte H."/>
            <person name="Yang S.P."/>
            <person name="Wilson R.K."/>
            <person name="Sommer R.J."/>
        </authorList>
    </citation>
    <scope>NUCLEOTIDE SEQUENCE [LARGE SCALE GENOMIC DNA]</scope>
    <source>
        <strain evidence="3">PS312</strain>
    </source>
</reference>
<sequence length="70" mass="8149">MYTNAQRRSNVRRRETGEGREGEMEGEVEEGGGVMKFGKSRSIDMAERGKERLRPKLRERGEASRYYSHL</sequence>
<evidence type="ECO:0000313" key="3">
    <source>
        <dbReference type="Proteomes" id="UP000005239"/>
    </source>
</evidence>
<organism evidence="2 3">
    <name type="scientific">Pristionchus pacificus</name>
    <name type="common">Parasitic nematode worm</name>
    <dbReference type="NCBI Taxonomy" id="54126"/>
    <lineage>
        <taxon>Eukaryota</taxon>
        <taxon>Metazoa</taxon>
        <taxon>Ecdysozoa</taxon>
        <taxon>Nematoda</taxon>
        <taxon>Chromadorea</taxon>
        <taxon>Rhabditida</taxon>
        <taxon>Rhabditina</taxon>
        <taxon>Diplogasteromorpha</taxon>
        <taxon>Diplogasteroidea</taxon>
        <taxon>Neodiplogasteridae</taxon>
        <taxon>Pristionchus</taxon>
    </lineage>
</organism>
<name>A0A2A6BSP6_PRIPA</name>
<accession>A0A8R1Z3B5</accession>
<keyword evidence="3" id="KW-1185">Reference proteome</keyword>
<gene>
    <name evidence="2" type="primary">WBGene00282893</name>
</gene>
<proteinExistence type="predicted"/>